<evidence type="ECO:0000313" key="2">
    <source>
        <dbReference type="Proteomes" id="UP000231658"/>
    </source>
</evidence>
<dbReference type="EMBL" id="FLYE01000001">
    <property type="protein sequence ID" value="SCA54795.1"/>
    <property type="molecule type" value="Genomic_DNA"/>
</dbReference>
<dbReference type="Proteomes" id="UP000231658">
    <property type="component" value="Unassembled WGS sequence"/>
</dbReference>
<keyword evidence="2" id="KW-1185">Reference proteome</keyword>
<sequence length="54" mass="6277">MTHNKWAQSGIEPCLEDMMKDPIVELIMARDNLKKDDVWKVVHSAKQQIEQRAA</sequence>
<evidence type="ECO:0000313" key="1">
    <source>
        <dbReference type="EMBL" id="SCA54795.1"/>
    </source>
</evidence>
<dbReference type="AlphaFoldDB" id="A0A1C3RC06"/>
<proteinExistence type="predicted"/>
<accession>A0A1C3RC06</accession>
<reference evidence="1 2" key="1">
    <citation type="submission" date="2016-07" db="EMBL/GenBank/DDBJ databases">
        <authorList>
            <person name="Lefevre C.T."/>
        </authorList>
    </citation>
    <scope>NUCLEOTIDE SEQUENCE [LARGE SCALE GENOMIC DNA]</scope>
    <source>
        <strain evidence="1">PR1</strain>
    </source>
</reference>
<protein>
    <submittedName>
        <fullName evidence="1">Uncharacterized protein</fullName>
    </submittedName>
</protein>
<dbReference type="STRING" id="1867952.MTBPR1_10042"/>
<name>A0A1C3RC06_9PROT</name>
<organism evidence="1 2">
    <name type="scientific">Candidatus Terasakiella magnetica</name>
    <dbReference type="NCBI Taxonomy" id="1867952"/>
    <lineage>
        <taxon>Bacteria</taxon>
        <taxon>Pseudomonadati</taxon>
        <taxon>Pseudomonadota</taxon>
        <taxon>Alphaproteobacteria</taxon>
        <taxon>Rhodospirillales</taxon>
        <taxon>Terasakiellaceae</taxon>
        <taxon>Terasakiella</taxon>
    </lineage>
</organism>
<gene>
    <name evidence="1" type="ORF">MTBPR1_10042</name>
</gene>